<comment type="caution">
    <text evidence="2">The sequence shown here is derived from an EMBL/GenBank/DDBJ whole genome shotgun (WGS) entry which is preliminary data.</text>
</comment>
<feature type="region of interest" description="Disordered" evidence="1">
    <location>
        <begin position="46"/>
        <end position="72"/>
    </location>
</feature>
<organism evidence="2 3">
    <name type="scientific">Pycnococcus provasolii</name>
    <dbReference type="NCBI Taxonomy" id="41880"/>
    <lineage>
        <taxon>Eukaryota</taxon>
        <taxon>Viridiplantae</taxon>
        <taxon>Chlorophyta</taxon>
        <taxon>Pseudoscourfieldiophyceae</taxon>
        <taxon>Pseudoscourfieldiales</taxon>
        <taxon>Pycnococcaceae</taxon>
        <taxon>Pycnococcus</taxon>
    </lineage>
</organism>
<feature type="region of interest" description="Disordered" evidence="1">
    <location>
        <begin position="118"/>
        <end position="161"/>
    </location>
</feature>
<feature type="compositionally biased region" description="Acidic residues" evidence="1">
    <location>
        <begin position="148"/>
        <end position="161"/>
    </location>
</feature>
<feature type="compositionally biased region" description="Polar residues" evidence="1">
    <location>
        <begin position="129"/>
        <end position="146"/>
    </location>
</feature>
<gene>
    <name evidence="2" type="ORF">PPROV_000598300</name>
</gene>
<dbReference type="EMBL" id="BNJQ01000015">
    <property type="protein sequence ID" value="GHP07242.1"/>
    <property type="molecule type" value="Genomic_DNA"/>
</dbReference>
<dbReference type="OrthoDB" id="784484at2759"/>
<sequence length="161" mass="16614">MPALGLSSPRSASRSPGCCSTRLIHHGKRCSQLRIRSMRSCARVVAVPAQSPNTPGGGDDNTGGTQENPLEAIANALDDPIMKKAAREPVAFMGGLFAGLLRLDVKDDPLAGWVERTSKAAGVVPPTAGSGSSASTRNTAETNKTSDGGDDEDDGIAIEIE</sequence>
<dbReference type="Pfam" id="PF26369">
    <property type="entry name" value="UPF0426"/>
    <property type="match status" value="1"/>
</dbReference>
<name>A0A830HK46_9CHLO</name>
<proteinExistence type="predicted"/>
<protein>
    <submittedName>
        <fullName evidence="2">Uncharacterized protein</fullName>
    </submittedName>
</protein>
<dbReference type="PANTHER" id="PTHR35996:SF1">
    <property type="entry name" value="OS04G0528100 PROTEIN"/>
    <property type="match status" value="1"/>
</dbReference>
<keyword evidence="3" id="KW-1185">Reference proteome</keyword>
<dbReference type="AlphaFoldDB" id="A0A830HK46"/>
<evidence type="ECO:0000256" key="1">
    <source>
        <dbReference type="SAM" id="MobiDB-lite"/>
    </source>
</evidence>
<dbReference type="PANTHER" id="PTHR35996">
    <property type="entry name" value="OSJNBA0038O10.25 PROTEIN"/>
    <property type="match status" value="1"/>
</dbReference>
<dbReference type="InterPro" id="IPR040278">
    <property type="entry name" value="UPF0426"/>
</dbReference>
<evidence type="ECO:0000313" key="3">
    <source>
        <dbReference type="Proteomes" id="UP000660262"/>
    </source>
</evidence>
<reference evidence="2" key="1">
    <citation type="submission" date="2020-10" db="EMBL/GenBank/DDBJ databases">
        <title>Unveiling of a novel bifunctional photoreceptor, Dualchrome1, isolated from a cosmopolitan green alga.</title>
        <authorList>
            <person name="Suzuki S."/>
            <person name="Kawachi M."/>
        </authorList>
    </citation>
    <scope>NUCLEOTIDE SEQUENCE</scope>
    <source>
        <strain evidence="2">NIES 2893</strain>
    </source>
</reference>
<accession>A0A830HK46</accession>
<evidence type="ECO:0000313" key="2">
    <source>
        <dbReference type="EMBL" id="GHP07242.1"/>
    </source>
</evidence>
<dbReference type="Proteomes" id="UP000660262">
    <property type="component" value="Unassembled WGS sequence"/>
</dbReference>